<dbReference type="AlphaFoldDB" id="A0A2H0Y415"/>
<dbReference type="Pfam" id="PF05635">
    <property type="entry name" value="23S_rRNA_IVP"/>
    <property type="match status" value="1"/>
</dbReference>
<reference evidence="1 2" key="1">
    <citation type="submission" date="2017-09" db="EMBL/GenBank/DDBJ databases">
        <title>Depth-based differentiation of microbial function through sediment-hosted aquifers and enrichment of novel symbionts in the deep terrestrial subsurface.</title>
        <authorList>
            <person name="Probst A.J."/>
            <person name="Ladd B."/>
            <person name="Jarett J.K."/>
            <person name="Geller-Mcgrath D.E."/>
            <person name="Sieber C.M."/>
            <person name="Emerson J.B."/>
            <person name="Anantharaman K."/>
            <person name="Thomas B.C."/>
            <person name="Malmstrom R."/>
            <person name="Stieglmeier M."/>
            <person name="Klingl A."/>
            <person name="Woyke T."/>
            <person name="Ryan C.M."/>
            <person name="Banfield J.F."/>
        </authorList>
    </citation>
    <scope>NUCLEOTIDE SEQUENCE [LARGE SCALE GENOMIC DNA]</scope>
    <source>
        <strain evidence="1">CG08_land_8_20_14_0_20_45_16</strain>
    </source>
</reference>
<dbReference type="CDD" id="cd16377">
    <property type="entry name" value="23S_rRNA_IVP_like"/>
    <property type="match status" value="1"/>
</dbReference>
<evidence type="ECO:0000313" key="1">
    <source>
        <dbReference type="EMBL" id="PIS31714.1"/>
    </source>
</evidence>
<dbReference type="NCBIfam" id="TIGR02436">
    <property type="entry name" value="four helix bundle protein"/>
    <property type="match status" value="1"/>
</dbReference>
<sequence length="117" mass="13285">MFEKLGVYKKSMSFVVNVYALCGSLGQLRDRTLIDQLQRAALSVPLNIAEGNGRIHSREKRQFFFTARASLLECVPVLQLCREVQFLEPKKFDDLYLMAEEIGKMLSGLIKSVKEGI</sequence>
<dbReference type="SUPFAM" id="SSF158446">
    <property type="entry name" value="IVS-encoded protein-like"/>
    <property type="match status" value="1"/>
</dbReference>
<name>A0A2H0Y415_UNCSA</name>
<dbReference type="Gene3D" id="1.20.1440.60">
    <property type="entry name" value="23S rRNA-intervening sequence"/>
    <property type="match status" value="1"/>
</dbReference>
<organism evidence="1 2">
    <name type="scientific">Candidatus Saganbacteria bacterium CG08_land_8_20_14_0_20_45_16</name>
    <dbReference type="NCBI Taxonomy" id="2014293"/>
    <lineage>
        <taxon>Bacteria</taxon>
        <taxon>Bacillati</taxon>
        <taxon>Saganbacteria</taxon>
    </lineage>
</organism>
<dbReference type="InterPro" id="IPR036583">
    <property type="entry name" value="23S_rRNA_IVS_sf"/>
</dbReference>
<comment type="caution">
    <text evidence="1">The sequence shown here is derived from an EMBL/GenBank/DDBJ whole genome shotgun (WGS) entry which is preliminary data.</text>
</comment>
<protein>
    <submittedName>
        <fullName evidence="1">Four helix bundle protein</fullName>
    </submittedName>
</protein>
<dbReference type="EMBL" id="PEYM01000004">
    <property type="protein sequence ID" value="PIS31714.1"/>
    <property type="molecule type" value="Genomic_DNA"/>
</dbReference>
<dbReference type="PANTHER" id="PTHR38471">
    <property type="entry name" value="FOUR HELIX BUNDLE PROTEIN"/>
    <property type="match status" value="1"/>
</dbReference>
<proteinExistence type="predicted"/>
<dbReference type="Proteomes" id="UP000231343">
    <property type="component" value="Unassembled WGS sequence"/>
</dbReference>
<accession>A0A2H0Y415</accession>
<gene>
    <name evidence="1" type="ORF">COT42_00370</name>
</gene>
<evidence type="ECO:0000313" key="2">
    <source>
        <dbReference type="Proteomes" id="UP000231343"/>
    </source>
</evidence>
<dbReference type="InterPro" id="IPR012657">
    <property type="entry name" value="23S_rRNA-intervening_sequence"/>
</dbReference>
<dbReference type="PANTHER" id="PTHR38471:SF2">
    <property type="entry name" value="FOUR HELIX BUNDLE PROTEIN"/>
    <property type="match status" value="1"/>
</dbReference>